<evidence type="ECO:0000259" key="3">
    <source>
        <dbReference type="PROSITE" id="PS01031"/>
    </source>
</evidence>
<evidence type="ECO:0000313" key="5">
    <source>
        <dbReference type="Proteomes" id="UP000501705"/>
    </source>
</evidence>
<feature type="domain" description="SHSP" evidence="3">
    <location>
        <begin position="29"/>
        <end position="139"/>
    </location>
</feature>
<dbReference type="AlphaFoldDB" id="A0A6G9XRX0"/>
<dbReference type="InterPro" id="IPR031107">
    <property type="entry name" value="Small_HSP"/>
</dbReference>
<evidence type="ECO:0000256" key="2">
    <source>
        <dbReference type="RuleBase" id="RU003616"/>
    </source>
</evidence>
<protein>
    <submittedName>
        <fullName evidence="4">Hsp20 family protein</fullName>
    </submittedName>
</protein>
<dbReference type="EMBL" id="CP046171">
    <property type="protein sequence ID" value="QIS03674.1"/>
    <property type="molecule type" value="Genomic_DNA"/>
</dbReference>
<dbReference type="RefSeq" id="WP_167462741.1">
    <property type="nucleotide sequence ID" value="NZ_CP046171.1"/>
</dbReference>
<reference evidence="4 5" key="1">
    <citation type="journal article" date="2019" name="ACS Chem. Biol.">
        <title>Identification and Mobilization of a Cryptic Antibiotic Biosynthesis Gene Locus from a Human-Pathogenic Nocardia Isolate.</title>
        <authorList>
            <person name="Herisse M."/>
            <person name="Ishida K."/>
            <person name="Porter J.L."/>
            <person name="Howden B."/>
            <person name="Hertweck C."/>
            <person name="Stinear T.P."/>
            <person name="Pidot S.J."/>
        </authorList>
    </citation>
    <scope>NUCLEOTIDE SEQUENCE [LARGE SCALE GENOMIC DNA]</scope>
    <source>
        <strain evidence="4 5">AUSMDU00024985</strain>
    </source>
</reference>
<dbReference type="InterPro" id="IPR002068">
    <property type="entry name" value="A-crystallin/Hsp20_dom"/>
</dbReference>
<evidence type="ECO:0000256" key="1">
    <source>
        <dbReference type="PROSITE-ProRule" id="PRU00285"/>
    </source>
</evidence>
<accession>A0A6G9XRX0</accession>
<dbReference type="CDD" id="cd06464">
    <property type="entry name" value="ACD_sHsps-like"/>
    <property type="match status" value="1"/>
</dbReference>
<sequence length="140" mass="15630">MSLLPAHRESLLPDLNDLWNSFAPTGMAPMFGSHLLRVEDAVEDGHYVVRAEMPGIDPAKDVDVSIRGRQLTIKAERTERHEEKGRSEFSYGSFYRSVTLPHNAEEEGIEASYAKGILTVRVPLGEPKELAKKVEVKNAE</sequence>
<dbReference type="Pfam" id="PF00011">
    <property type="entry name" value="HSP20"/>
    <property type="match status" value="1"/>
</dbReference>
<gene>
    <name evidence="4" type="ORF">F5X71_16305</name>
</gene>
<dbReference type="Gene3D" id="2.60.40.790">
    <property type="match status" value="1"/>
</dbReference>
<dbReference type="PANTHER" id="PTHR11527">
    <property type="entry name" value="HEAT-SHOCK PROTEIN 20 FAMILY MEMBER"/>
    <property type="match status" value="1"/>
</dbReference>
<dbReference type="PROSITE" id="PS01031">
    <property type="entry name" value="SHSP"/>
    <property type="match status" value="1"/>
</dbReference>
<proteinExistence type="inferred from homology"/>
<dbReference type="SUPFAM" id="SSF49764">
    <property type="entry name" value="HSP20-like chaperones"/>
    <property type="match status" value="1"/>
</dbReference>
<comment type="similarity">
    <text evidence="1 2">Belongs to the small heat shock protein (HSP20) family.</text>
</comment>
<evidence type="ECO:0000313" key="4">
    <source>
        <dbReference type="EMBL" id="QIS03674.1"/>
    </source>
</evidence>
<name>A0A6G9XRX0_NOCBR</name>
<organism evidence="4 5">
    <name type="scientific">Nocardia brasiliensis</name>
    <dbReference type="NCBI Taxonomy" id="37326"/>
    <lineage>
        <taxon>Bacteria</taxon>
        <taxon>Bacillati</taxon>
        <taxon>Actinomycetota</taxon>
        <taxon>Actinomycetes</taxon>
        <taxon>Mycobacteriales</taxon>
        <taxon>Nocardiaceae</taxon>
        <taxon>Nocardia</taxon>
    </lineage>
</organism>
<dbReference type="Proteomes" id="UP000501705">
    <property type="component" value="Chromosome"/>
</dbReference>
<dbReference type="InterPro" id="IPR008978">
    <property type="entry name" value="HSP20-like_chaperone"/>
</dbReference>